<dbReference type="InterPro" id="IPR013098">
    <property type="entry name" value="Ig_I-set"/>
</dbReference>
<feature type="domain" description="Ig-like" evidence="4">
    <location>
        <begin position="1431"/>
        <end position="1516"/>
    </location>
</feature>
<dbReference type="EMBL" id="MU827302">
    <property type="protein sequence ID" value="KAJ7365774.1"/>
    <property type="molecule type" value="Genomic_DNA"/>
</dbReference>
<feature type="domain" description="Ig-like" evidence="4">
    <location>
        <begin position="311"/>
        <end position="419"/>
    </location>
</feature>
<feature type="domain" description="Ig-like" evidence="4">
    <location>
        <begin position="769"/>
        <end position="854"/>
    </location>
</feature>
<feature type="domain" description="Ig-like" evidence="4">
    <location>
        <begin position="14"/>
        <end position="92"/>
    </location>
</feature>
<dbReference type="Gene3D" id="2.60.40.10">
    <property type="entry name" value="Immunoglobulins"/>
    <property type="match status" value="19"/>
</dbReference>
<dbReference type="Proteomes" id="UP001163046">
    <property type="component" value="Unassembled WGS sequence"/>
</dbReference>
<dbReference type="InterPro" id="IPR013783">
    <property type="entry name" value="Ig-like_fold"/>
</dbReference>
<gene>
    <name evidence="5" type="primary">HMCN1_3</name>
    <name evidence="5" type="ORF">OS493_002491</name>
</gene>
<feature type="domain" description="Ig-like" evidence="4">
    <location>
        <begin position="869"/>
        <end position="966"/>
    </location>
</feature>
<dbReference type="InterPro" id="IPR003599">
    <property type="entry name" value="Ig_sub"/>
</dbReference>
<protein>
    <submittedName>
        <fullName evidence="5">Hemicentin-1</fullName>
    </submittedName>
</protein>
<dbReference type="FunFam" id="2.60.40.10:FF:000031">
    <property type="entry name" value="Myosin-binding protein C, slow type"/>
    <property type="match status" value="2"/>
</dbReference>
<evidence type="ECO:0000313" key="6">
    <source>
        <dbReference type="Proteomes" id="UP001163046"/>
    </source>
</evidence>
<feature type="domain" description="Ig-like" evidence="4">
    <location>
        <begin position="1870"/>
        <end position="1951"/>
    </location>
</feature>
<dbReference type="OrthoDB" id="5985519at2759"/>
<dbReference type="FunFam" id="2.60.40.10:FF:000107">
    <property type="entry name" value="Myosin, light chain kinase a"/>
    <property type="match status" value="7"/>
</dbReference>
<dbReference type="GO" id="GO:0030017">
    <property type="term" value="C:sarcomere"/>
    <property type="evidence" value="ECO:0007669"/>
    <property type="project" value="UniProtKB-ARBA"/>
</dbReference>
<evidence type="ECO:0000256" key="1">
    <source>
        <dbReference type="ARBA" id="ARBA00022737"/>
    </source>
</evidence>
<feature type="domain" description="Ig-like" evidence="4">
    <location>
        <begin position="989"/>
        <end position="1074"/>
    </location>
</feature>
<keyword evidence="3" id="KW-0393">Immunoglobulin domain</keyword>
<sequence>MKLLPFRPTESVKPRILFSTRKQEILKRLSVNITIGETLTILDRSNVTVECMAKGVPPPTLTWSKDGIKLKSAQTDILHLMNIALKDAGRYTFGQKPLIKSKNQDVLVDDKITAIKLDVGSNLTLVAGSSVTVICDVDAEPEPVITWQRNGNQVLSNLNKTSLTVDNPNKVNLQTISCTAGNILGSDSKSSYFTILEPSKPQINIPEKPTTFEAQNRRPITLHIGDGVTALTETNVTIQCPTSGIPRPKITWTKDGRIIRNDGRYRVQIDGSLVIDGADENDTARYTCNADSISGQDSASSTVQIVEPVKPVIEVPKRGQDIPIDDVSVVTMNVGDNVTAASNTTITIRCPVSGVPTPAVTWQKDGVRVIEGDRFSITNDDTLVIKASEVEDSAKYTCNAQSEFGKDEASSIVQMIELSKPKIDIPDQPRTIEAQDQSPITMTIGDNVTALTNMRITIQCRASGVPIPTVTWTKDGQDILSDGRYTVQDDGSLLINEADEEDTVRYTCTADSVAGVDSASSTVQTVEPIKPVIEVPKSGREIPVGDGSPVTMNVGDNVTAASNTTITIRCPVSGVPTPAVTWQKDGVQVIEGHNIIVADDHSIVLKGATMEDSAKYTCSAQNSFGKDETSSIVTIIVHSKPIINIPGKPKTIEAQDRSPITMTIGDNVTALTNTSITIRCPTSGIPTPTVTWTKDGQEIPDEGRYTVENDGSLVIDGAREDDNAQYRCTAVSAAGEDSASSAVHTVEPIKPVIEVPESGREIPIGDGSPVTMNVGDNVTAASNTTIIIRCPVSGVPTPAVSWQKDEVRVIEGDRFFIKDDNTLVITGAEVDDNAKYTCSVQNSFGKDDASSTVRIIEPSKPVINIPAKPKTTEAQDRSPITMTIGDNVTALTNTSVTIQCPISGVPTPTVTWTKDGQEIPSDGKYTVQDDGSLLIRESKAADTARYTCTADSVAGKDSALSTVQIVEPVKPIIEVPESGREIPIGDGSPVTMNVGDNVTAASNATITIRCPVSGVPTPAVTWQKDGVQVIEGDRLSITDGTTLVLKEAGEQDGAKYTCIVQNAFGKDDTSSIVKIIEPSKPVINIPGDPTTIEAQDRSPITLNIGDNVTALTNTSITIQCHAGGAPTPTVTWTKDGQEIPSDGRYAVQNDGSLLIRESKEPDNARYTCTADSVAGKDSASSTVQIAEPVKPKINVPESGKEIPVGDGSPVTMNVGDNVTAASNTTITIRCPVSGVPTPAVTWTKDGVQVIEGDKFSIMDDNTLIIKGPEVDDSAKYTCSVQNAFGKDDTSSIVSVIEPSKPVIKIPGSPTTIVAQDRTPITLTIGDNVTALTNTRITIQCHATGVPTPTVTWTKEGQEIPNGGRYTVQDDGSLLITGNEANEEDTARYTCTADSVAGKDSASSTVQTLEPVQPVIEVPKPGREIPVGDGSPVTMNVGDNVTAASNTTITIRCPVSGVPTPSVTWQKDGVLVVEGQKVLVREDNSLVITGADVDDKGTYTCKVINLAGMDTLSSIINIIGPSKPKVNIPAKPKMIEAQDRSPINMTIGDNVTALTNTSVTIQCPTSGVPTPTVTWTKDGHEISDDGKYTVQADDSLLINIAKEDSARYMCTADSLVGKDSASSTVQIVDPAKPVIEVPKFGREILLVDGHPVTMNVGDNVTAASNTTITIRCPVSGVPTPSVSWTKDDVQITEGDRFTITGDNTLVIKGAEVENSARYTCSVQSAFGKDETSSIVNIIEPSKPVIDIPGIPKTIEAQDRSPITVTIGDNVTALTNTRITIQCHVSGVPTPTVTWTKDGQEIPSDGMYTVQDDGSLLIHEADEEDTARYTCTADSAVGKDSASSTVQTVEPTKPIIDVPESGREIPVGDGSPVTVNVRDNVTAASNTTITIRCPVSGVPTPSVTWEKDGFLLINEEKVSLREDNSLVIRGAEVEDGAKYTCRVLNVAGMDKLSSIVKIIGHSKPKVNIPAKPKTIEAQDRSPITLAIGDNVTALTNTRITIQCPTSGVPTPTVTWTKDGEEIPSDGRYTVQDDGSLLINEADEEDTARYTCTADSVAGKDSASSTVQIVGKWCEDRIAKVTNPNLCTKAITNTYNRSCMC</sequence>
<dbReference type="FunFam" id="2.60.40.10:FF:000032">
    <property type="entry name" value="palladin isoform X1"/>
    <property type="match status" value="3"/>
</dbReference>
<dbReference type="SUPFAM" id="SSF48726">
    <property type="entry name" value="Immunoglobulin"/>
    <property type="match status" value="19"/>
</dbReference>
<dbReference type="SMART" id="SM00408">
    <property type="entry name" value="IGc2"/>
    <property type="match status" value="19"/>
</dbReference>
<evidence type="ECO:0000256" key="2">
    <source>
        <dbReference type="ARBA" id="ARBA00023157"/>
    </source>
</evidence>
<feature type="domain" description="Ig-like" evidence="4">
    <location>
        <begin position="1650"/>
        <end position="1735"/>
    </location>
</feature>
<feature type="domain" description="Ig-like" evidence="4">
    <location>
        <begin position="1191"/>
        <end position="1294"/>
    </location>
</feature>
<feature type="domain" description="Ig-like" evidence="4">
    <location>
        <begin position="1309"/>
        <end position="1406"/>
    </location>
</feature>
<reference evidence="5" key="1">
    <citation type="submission" date="2023-01" db="EMBL/GenBank/DDBJ databases">
        <title>Genome assembly of the deep-sea coral Lophelia pertusa.</title>
        <authorList>
            <person name="Herrera S."/>
            <person name="Cordes E."/>
        </authorList>
    </citation>
    <scope>NUCLEOTIDE SEQUENCE</scope>
    <source>
        <strain evidence="5">USNM1676648</strain>
        <tissue evidence="5">Polyp</tissue>
    </source>
</reference>
<proteinExistence type="predicted"/>
<dbReference type="Pfam" id="PF07679">
    <property type="entry name" value="I-set"/>
    <property type="match status" value="18"/>
</dbReference>
<feature type="domain" description="Ig-like" evidence="4">
    <location>
        <begin position="649"/>
        <end position="744"/>
    </location>
</feature>
<dbReference type="PANTHER" id="PTHR10075">
    <property type="entry name" value="BASIGIN RELATED"/>
    <property type="match status" value="1"/>
</dbReference>
<feature type="domain" description="Ig-like" evidence="4">
    <location>
        <begin position="209"/>
        <end position="304"/>
    </location>
</feature>
<dbReference type="InterPro" id="IPR003598">
    <property type="entry name" value="Ig_sub2"/>
</dbReference>
<feature type="domain" description="Ig-like" evidence="4">
    <location>
        <begin position="1970"/>
        <end position="2065"/>
    </location>
</feature>
<dbReference type="Pfam" id="PF13927">
    <property type="entry name" value="Ig_3"/>
    <property type="match status" value="1"/>
</dbReference>
<feature type="domain" description="Ig-like" evidence="4">
    <location>
        <begin position="1089"/>
        <end position="1186"/>
    </location>
</feature>
<accession>A0A9X0CPN9</accession>
<dbReference type="InterPro" id="IPR013106">
    <property type="entry name" value="Ig_V-set"/>
</dbReference>
<dbReference type="PANTHER" id="PTHR10075:SF14">
    <property type="entry name" value="CELL ADHESION MOLECULE DSCAM2-RELATED"/>
    <property type="match status" value="1"/>
</dbReference>
<dbReference type="InterPro" id="IPR036179">
    <property type="entry name" value="Ig-like_dom_sf"/>
</dbReference>
<evidence type="ECO:0000313" key="5">
    <source>
        <dbReference type="EMBL" id="KAJ7365774.1"/>
    </source>
</evidence>
<feature type="domain" description="Ig-like" evidence="4">
    <location>
        <begin position="1750"/>
        <end position="1845"/>
    </location>
</feature>
<feature type="domain" description="Ig-like" evidence="4">
    <location>
        <begin position="429"/>
        <end position="524"/>
    </location>
</feature>
<name>A0A9X0CPN9_9CNID</name>
<keyword evidence="1" id="KW-0677">Repeat</keyword>
<evidence type="ECO:0000256" key="3">
    <source>
        <dbReference type="ARBA" id="ARBA00023319"/>
    </source>
</evidence>
<feature type="domain" description="Ig-like" evidence="4">
    <location>
        <begin position="110"/>
        <end position="194"/>
    </location>
</feature>
<feature type="domain" description="Ig-like" evidence="4">
    <location>
        <begin position="1531"/>
        <end position="1627"/>
    </location>
</feature>
<comment type="caution">
    <text evidence="5">The sequence shown here is derived from an EMBL/GenBank/DDBJ whole genome shotgun (WGS) entry which is preliminary data.</text>
</comment>
<organism evidence="5 6">
    <name type="scientific">Desmophyllum pertusum</name>
    <dbReference type="NCBI Taxonomy" id="174260"/>
    <lineage>
        <taxon>Eukaryota</taxon>
        <taxon>Metazoa</taxon>
        <taxon>Cnidaria</taxon>
        <taxon>Anthozoa</taxon>
        <taxon>Hexacorallia</taxon>
        <taxon>Scleractinia</taxon>
        <taxon>Caryophylliina</taxon>
        <taxon>Caryophylliidae</taxon>
        <taxon>Desmophyllum</taxon>
    </lineage>
</organism>
<dbReference type="InterPro" id="IPR007110">
    <property type="entry name" value="Ig-like_dom"/>
</dbReference>
<dbReference type="GO" id="GO:0007399">
    <property type="term" value="P:nervous system development"/>
    <property type="evidence" value="ECO:0007669"/>
    <property type="project" value="UniProtKB-ARBA"/>
</dbReference>
<feature type="domain" description="Ig-like" evidence="4">
    <location>
        <begin position="549"/>
        <end position="634"/>
    </location>
</feature>
<keyword evidence="6" id="KW-1185">Reference proteome</keyword>
<dbReference type="SMART" id="SM00409">
    <property type="entry name" value="IG"/>
    <property type="match status" value="19"/>
</dbReference>
<dbReference type="PROSITE" id="PS50835">
    <property type="entry name" value="IG_LIKE"/>
    <property type="match status" value="19"/>
</dbReference>
<dbReference type="CDD" id="cd00096">
    <property type="entry name" value="Ig"/>
    <property type="match status" value="3"/>
</dbReference>
<keyword evidence="2" id="KW-1015">Disulfide bond</keyword>
<dbReference type="SMART" id="SM00406">
    <property type="entry name" value="IGv"/>
    <property type="match status" value="14"/>
</dbReference>
<evidence type="ECO:0000259" key="4">
    <source>
        <dbReference type="PROSITE" id="PS50835"/>
    </source>
</evidence>